<dbReference type="SUPFAM" id="SSF52200">
    <property type="entry name" value="Toll/Interleukin receptor TIR domain"/>
    <property type="match status" value="2"/>
</dbReference>
<dbReference type="PANTHER" id="PTHR24365">
    <property type="entry name" value="TOLL-LIKE RECEPTOR"/>
    <property type="match status" value="1"/>
</dbReference>
<evidence type="ECO:0000313" key="12">
    <source>
        <dbReference type="Proteomes" id="UP000762676"/>
    </source>
</evidence>
<dbReference type="GO" id="GO:0005886">
    <property type="term" value="C:plasma membrane"/>
    <property type="evidence" value="ECO:0007669"/>
    <property type="project" value="TreeGrafter"/>
</dbReference>
<dbReference type="Gene3D" id="3.80.10.10">
    <property type="entry name" value="Ribonuclease Inhibitor"/>
    <property type="match status" value="1"/>
</dbReference>
<dbReference type="SMART" id="SM00255">
    <property type="entry name" value="TIR"/>
    <property type="match status" value="1"/>
</dbReference>
<evidence type="ECO:0000256" key="1">
    <source>
        <dbReference type="ARBA" id="ARBA00004167"/>
    </source>
</evidence>
<evidence type="ECO:0000256" key="9">
    <source>
        <dbReference type="SAM" id="SignalP"/>
    </source>
</evidence>
<feature type="region of interest" description="Disordered" evidence="7">
    <location>
        <begin position="807"/>
        <end position="837"/>
    </location>
</feature>
<keyword evidence="6 8" id="KW-0472">Membrane</keyword>
<keyword evidence="5 8" id="KW-1133">Transmembrane helix</keyword>
<feature type="chain" id="PRO_5043831262" evidence="9">
    <location>
        <begin position="21"/>
        <end position="837"/>
    </location>
</feature>
<comment type="subcellular location">
    <subcellularLocation>
        <location evidence="1">Membrane</location>
        <topology evidence="1">Single-pass membrane protein</topology>
    </subcellularLocation>
</comment>
<gene>
    <name evidence="11" type="ORF">ElyMa_005833500</name>
</gene>
<dbReference type="SUPFAM" id="SSF52047">
    <property type="entry name" value="RNI-like"/>
    <property type="match status" value="1"/>
</dbReference>
<feature type="region of interest" description="Disordered" evidence="7">
    <location>
        <begin position="640"/>
        <end position="663"/>
    </location>
</feature>
<dbReference type="AlphaFoldDB" id="A0AAV4FX17"/>
<dbReference type="GO" id="GO:0038023">
    <property type="term" value="F:signaling receptor activity"/>
    <property type="evidence" value="ECO:0007669"/>
    <property type="project" value="TreeGrafter"/>
</dbReference>
<dbReference type="GO" id="GO:0007165">
    <property type="term" value="P:signal transduction"/>
    <property type="evidence" value="ECO:0007669"/>
    <property type="project" value="InterPro"/>
</dbReference>
<evidence type="ECO:0000259" key="10">
    <source>
        <dbReference type="PROSITE" id="PS50104"/>
    </source>
</evidence>
<feature type="signal peptide" evidence="9">
    <location>
        <begin position="1"/>
        <end position="20"/>
    </location>
</feature>
<evidence type="ECO:0000256" key="5">
    <source>
        <dbReference type="ARBA" id="ARBA00022989"/>
    </source>
</evidence>
<evidence type="ECO:0000313" key="11">
    <source>
        <dbReference type="EMBL" id="GFR77819.1"/>
    </source>
</evidence>
<dbReference type="PROSITE" id="PS50104">
    <property type="entry name" value="TIR"/>
    <property type="match status" value="1"/>
</dbReference>
<keyword evidence="2" id="KW-0433">Leucine-rich repeat</keyword>
<dbReference type="Gene3D" id="3.40.50.10140">
    <property type="entry name" value="Toll/interleukin-1 receptor homology (TIR) domain"/>
    <property type="match status" value="1"/>
</dbReference>
<sequence>MPSESHLAVVLSFLPLFIVGADLTFSSQFLVPPKWHAMCHSLSDATVTPAPKSIFPFLDDLLGPKPRTGQRGSKQPTNVTMVCVIPNDRNVHWKLNDFRDWLIHNHINENTTPKNRSVTYTVQVVCLTGANVSLPWPMKVPGIRELYVRHCRLTDRYASYMDPVEASLPDELRVLDIRHSAWVMGSGSRDIGITQEETLNLTSDYECGQDTSLEVMVFRNVSDITDLSFDSLNFTTPHKKKKPLKTPGEPQGLMKGAIKPEDSLNKDSGKVVSASQDFKQSLMPPPNMDLTNIEDALTKEAQIDFLDLLKKSLNTRTRCQYSKLRLMDESMAQFTPLFHFEFLVQGANYPVLEIMNYSRIGMNELPRELSEWRRYFPKLIFLDLTHNHISSVSVKKFPTLAPTGRVTFDLRYNNITTLSLETLAEWSRVDNFFVDIRSNPINCGCDMKDFILALKTPLNRYLEQYEYIREMTCATPDNLAGTMLKAVNEDAINCVDVVSSNRLALIVLGGTIFVLLLLMLVVIRYKIEIRILLYTRLHIRLPCDADASRHLKKYDAFVSYSNDDAEWVYENLVKFLEGSDSSAPSSSFPSSPEYTCFAPPSFAAGGLNNFSNSNDNRQSPSSVYSLANNNGTTITFHMDGLEEGKKSPSPSSSSSSSSLSNNHSQRRPFRLCLHQKDFVPGKTIVDNIIDSIEASRHTIIVLSPRFMKSHWAMEELRQAYRQSLVEKTRHLIVVLLETIPKEDMDPLIARCCKTFTYLNANDSLFKDRLIFSLTTKDRDTRRRDRLAAKEKKRLDELERVGCQDNPAFTVQLPRPPEPIRGLSNTSTTSTSVLADYL</sequence>
<dbReference type="SMART" id="SM00082">
    <property type="entry name" value="LRRCT"/>
    <property type="match status" value="1"/>
</dbReference>
<organism evidence="11 12">
    <name type="scientific">Elysia marginata</name>
    <dbReference type="NCBI Taxonomy" id="1093978"/>
    <lineage>
        <taxon>Eukaryota</taxon>
        <taxon>Metazoa</taxon>
        <taxon>Spiralia</taxon>
        <taxon>Lophotrochozoa</taxon>
        <taxon>Mollusca</taxon>
        <taxon>Gastropoda</taxon>
        <taxon>Heterobranchia</taxon>
        <taxon>Euthyneura</taxon>
        <taxon>Panpulmonata</taxon>
        <taxon>Sacoglossa</taxon>
        <taxon>Placobranchoidea</taxon>
        <taxon>Plakobranchidae</taxon>
        <taxon>Elysia</taxon>
    </lineage>
</organism>
<name>A0AAV4FX17_9GAST</name>
<evidence type="ECO:0000256" key="7">
    <source>
        <dbReference type="SAM" id="MobiDB-lite"/>
    </source>
</evidence>
<feature type="transmembrane region" description="Helical" evidence="8">
    <location>
        <begin position="503"/>
        <end position="523"/>
    </location>
</feature>
<dbReference type="PANTHER" id="PTHR24365:SF541">
    <property type="entry name" value="PROTEIN TOLL-RELATED"/>
    <property type="match status" value="1"/>
</dbReference>
<dbReference type="InterPro" id="IPR035897">
    <property type="entry name" value="Toll_tir_struct_dom_sf"/>
</dbReference>
<feature type="compositionally biased region" description="Low complexity" evidence="7">
    <location>
        <begin position="647"/>
        <end position="660"/>
    </location>
</feature>
<keyword evidence="4 9" id="KW-0732">Signal</keyword>
<dbReference type="InterPro" id="IPR000157">
    <property type="entry name" value="TIR_dom"/>
</dbReference>
<evidence type="ECO:0000256" key="3">
    <source>
        <dbReference type="ARBA" id="ARBA00022692"/>
    </source>
</evidence>
<evidence type="ECO:0000256" key="8">
    <source>
        <dbReference type="SAM" id="Phobius"/>
    </source>
</evidence>
<dbReference type="InterPro" id="IPR000483">
    <property type="entry name" value="Cys-rich_flank_reg_C"/>
</dbReference>
<proteinExistence type="predicted"/>
<dbReference type="EMBL" id="BMAT01011720">
    <property type="protein sequence ID" value="GFR77819.1"/>
    <property type="molecule type" value="Genomic_DNA"/>
</dbReference>
<dbReference type="InterPro" id="IPR032675">
    <property type="entry name" value="LRR_dom_sf"/>
</dbReference>
<accession>A0AAV4FX17</accession>
<feature type="domain" description="TIR" evidence="10">
    <location>
        <begin position="644"/>
        <end position="794"/>
    </location>
</feature>
<keyword evidence="3 8" id="KW-0812">Transmembrane</keyword>
<reference evidence="11 12" key="1">
    <citation type="journal article" date="2021" name="Elife">
        <title>Chloroplast acquisition without the gene transfer in kleptoplastic sea slugs, Plakobranchus ocellatus.</title>
        <authorList>
            <person name="Maeda T."/>
            <person name="Takahashi S."/>
            <person name="Yoshida T."/>
            <person name="Shimamura S."/>
            <person name="Takaki Y."/>
            <person name="Nagai Y."/>
            <person name="Toyoda A."/>
            <person name="Suzuki Y."/>
            <person name="Arimoto A."/>
            <person name="Ishii H."/>
            <person name="Satoh N."/>
            <person name="Nishiyama T."/>
            <person name="Hasebe M."/>
            <person name="Maruyama T."/>
            <person name="Minagawa J."/>
            <person name="Obokata J."/>
            <person name="Shigenobu S."/>
        </authorList>
    </citation>
    <scope>NUCLEOTIDE SEQUENCE [LARGE SCALE GENOMIC DNA]</scope>
</reference>
<protein>
    <submittedName>
        <fullName evidence="11">Toll-like protein</fullName>
    </submittedName>
</protein>
<evidence type="ECO:0000256" key="2">
    <source>
        <dbReference type="ARBA" id="ARBA00022614"/>
    </source>
</evidence>
<keyword evidence="12" id="KW-1185">Reference proteome</keyword>
<dbReference type="Proteomes" id="UP000762676">
    <property type="component" value="Unassembled WGS sequence"/>
</dbReference>
<feature type="region of interest" description="Disordered" evidence="7">
    <location>
        <begin position="238"/>
        <end position="266"/>
    </location>
</feature>
<evidence type="ECO:0000256" key="6">
    <source>
        <dbReference type="ARBA" id="ARBA00023136"/>
    </source>
</evidence>
<evidence type="ECO:0000256" key="4">
    <source>
        <dbReference type="ARBA" id="ARBA00022729"/>
    </source>
</evidence>
<dbReference type="Pfam" id="PF01582">
    <property type="entry name" value="TIR"/>
    <property type="match status" value="1"/>
</dbReference>
<comment type="caution">
    <text evidence="11">The sequence shown here is derived from an EMBL/GenBank/DDBJ whole genome shotgun (WGS) entry which is preliminary data.</text>
</comment>